<dbReference type="InterPro" id="IPR007848">
    <property type="entry name" value="Small_mtfrase_dom"/>
</dbReference>
<dbReference type="CDD" id="cd02440">
    <property type="entry name" value="AdoMet_MTases"/>
    <property type="match status" value="1"/>
</dbReference>
<evidence type="ECO:0000259" key="1">
    <source>
        <dbReference type="Pfam" id="PF05175"/>
    </source>
</evidence>
<keyword evidence="2" id="KW-0489">Methyltransferase</keyword>
<protein>
    <submittedName>
        <fullName evidence="2">Release factor glutamine methyltransferase</fullName>
    </submittedName>
</protein>
<dbReference type="PANTHER" id="PTHR18895:SF74">
    <property type="entry name" value="MTRF1L RELEASE FACTOR GLUTAMINE METHYLTRANSFERASE"/>
    <property type="match status" value="1"/>
</dbReference>
<dbReference type="InterPro" id="IPR050320">
    <property type="entry name" value="N5-glutamine_MTase"/>
</dbReference>
<dbReference type="OrthoDB" id="9800643at2"/>
<dbReference type="Proteomes" id="UP000275456">
    <property type="component" value="Unassembled WGS sequence"/>
</dbReference>
<evidence type="ECO:0000313" key="3">
    <source>
        <dbReference type="Proteomes" id="UP000275456"/>
    </source>
</evidence>
<feature type="domain" description="Methyltransferase small" evidence="1">
    <location>
        <begin position="65"/>
        <end position="170"/>
    </location>
</feature>
<reference evidence="2 3" key="1">
    <citation type="submission" date="2018-11" db="EMBL/GenBank/DDBJ databases">
        <title>Sequencing the genomes of 1000 actinobacteria strains.</title>
        <authorList>
            <person name="Klenk H.-P."/>
        </authorList>
    </citation>
    <scope>NUCLEOTIDE SEQUENCE [LARGE SCALE GENOMIC DNA]</scope>
    <source>
        <strain evidence="2 3">DSM 9580</strain>
    </source>
</reference>
<dbReference type="AlphaFoldDB" id="A0A3N2AU18"/>
<gene>
    <name evidence="2" type="ORF">EDD26_1908</name>
</gene>
<proteinExistence type="predicted"/>
<dbReference type="EMBL" id="RKHJ01000001">
    <property type="protein sequence ID" value="ROR66524.1"/>
    <property type="molecule type" value="Genomic_DNA"/>
</dbReference>
<dbReference type="GO" id="GO:0032259">
    <property type="term" value="P:methylation"/>
    <property type="evidence" value="ECO:0007669"/>
    <property type="project" value="UniProtKB-KW"/>
</dbReference>
<keyword evidence="2" id="KW-0808">Transferase</keyword>
<dbReference type="GO" id="GO:0008168">
    <property type="term" value="F:methyltransferase activity"/>
    <property type="evidence" value="ECO:0007669"/>
    <property type="project" value="UniProtKB-KW"/>
</dbReference>
<name>A0A3N2AU18_9MICO</name>
<organism evidence="2 3">
    <name type="scientific">Agrococcus jenensis</name>
    <dbReference type="NCBI Taxonomy" id="46353"/>
    <lineage>
        <taxon>Bacteria</taxon>
        <taxon>Bacillati</taxon>
        <taxon>Actinomycetota</taxon>
        <taxon>Actinomycetes</taxon>
        <taxon>Micrococcales</taxon>
        <taxon>Microbacteriaceae</taxon>
        <taxon>Agrococcus</taxon>
    </lineage>
</organism>
<dbReference type="InterPro" id="IPR029063">
    <property type="entry name" value="SAM-dependent_MTases_sf"/>
</dbReference>
<sequence>MAAARAADARLVHALRASGSVFAEDELAELGRAASDAAALELLVERRVAGEPIEQIVGTAAFAELRVVVRPGVFVPRRRTVLLATIVADALRALPPGARLLDLGCGSGAIAALAMHRVPGIQVVAIDADPVAVACARENLPTALVLQADSPDVLDASAAFDVIAANLPYVPTRELAHLPHDARDHEPLLALDGGADGLAPLRALAPAIAARLAPGGTVAIELAPEQVDVAGGILQRAGLGGVEQRADEELGATVLVAVRAAR</sequence>
<keyword evidence="3" id="KW-1185">Reference proteome</keyword>
<comment type="caution">
    <text evidence="2">The sequence shown here is derived from an EMBL/GenBank/DDBJ whole genome shotgun (WGS) entry which is preliminary data.</text>
</comment>
<dbReference type="PANTHER" id="PTHR18895">
    <property type="entry name" value="HEMK METHYLTRANSFERASE"/>
    <property type="match status" value="1"/>
</dbReference>
<dbReference type="SUPFAM" id="SSF53335">
    <property type="entry name" value="S-adenosyl-L-methionine-dependent methyltransferases"/>
    <property type="match status" value="1"/>
</dbReference>
<dbReference type="Gene3D" id="3.40.50.150">
    <property type="entry name" value="Vaccinia Virus protein VP39"/>
    <property type="match status" value="1"/>
</dbReference>
<accession>A0A3N2AU18</accession>
<dbReference type="RefSeq" id="WP_123697503.1">
    <property type="nucleotide sequence ID" value="NZ_RKHJ01000001.1"/>
</dbReference>
<dbReference type="Pfam" id="PF05175">
    <property type="entry name" value="MTS"/>
    <property type="match status" value="1"/>
</dbReference>
<evidence type="ECO:0000313" key="2">
    <source>
        <dbReference type="EMBL" id="ROR66524.1"/>
    </source>
</evidence>